<organism evidence="1 2">
    <name type="scientific">Capsicum annuum</name>
    <name type="common">Capsicum pepper</name>
    <dbReference type="NCBI Taxonomy" id="4072"/>
    <lineage>
        <taxon>Eukaryota</taxon>
        <taxon>Viridiplantae</taxon>
        <taxon>Streptophyta</taxon>
        <taxon>Embryophyta</taxon>
        <taxon>Tracheophyta</taxon>
        <taxon>Spermatophyta</taxon>
        <taxon>Magnoliopsida</taxon>
        <taxon>eudicotyledons</taxon>
        <taxon>Gunneridae</taxon>
        <taxon>Pentapetalae</taxon>
        <taxon>asterids</taxon>
        <taxon>lamiids</taxon>
        <taxon>Solanales</taxon>
        <taxon>Solanaceae</taxon>
        <taxon>Solanoideae</taxon>
        <taxon>Capsiceae</taxon>
        <taxon>Capsicum</taxon>
    </lineage>
</organism>
<dbReference type="AlphaFoldDB" id="A0A2G3AJE7"/>
<keyword evidence="2" id="KW-1185">Reference proteome</keyword>
<dbReference type="Gramene" id="PHT94352">
    <property type="protein sequence ID" value="PHT94352"/>
    <property type="gene ID" value="T459_02234"/>
</dbReference>
<dbReference type="PANTHER" id="PTHR33499">
    <property type="entry name" value="OS12G0282400 PROTEIN-RELATED"/>
    <property type="match status" value="1"/>
</dbReference>
<dbReference type="Proteomes" id="UP000222542">
    <property type="component" value="Unassembled WGS sequence"/>
</dbReference>
<sequence length="107" mass="11877">MVIAESSLSSIEIVEKCCGYQNRSHVICFGGGVKEKDLKGGTSSKAELLSTLHSTQEENIYLNKENKSLNDPLSTLEDEMKEIKKMRELFTAQLPQVRATISPISTE</sequence>
<dbReference type="PANTHER" id="PTHR33499:SF42">
    <property type="entry name" value="TRANSPOSON PROTEIN, CACTA, EN_SPM SUB-CLASS"/>
    <property type="match status" value="1"/>
</dbReference>
<evidence type="ECO:0000313" key="2">
    <source>
        <dbReference type="Proteomes" id="UP000222542"/>
    </source>
</evidence>
<dbReference type="OMA" id="CCEPQNH"/>
<protein>
    <submittedName>
        <fullName evidence="1">Uncharacterized protein</fullName>
    </submittedName>
</protein>
<accession>A0A2G3AJE7</accession>
<gene>
    <name evidence="1" type="ORF">T459_02234</name>
</gene>
<evidence type="ECO:0000313" key="1">
    <source>
        <dbReference type="EMBL" id="PHT94352.1"/>
    </source>
</evidence>
<proteinExistence type="predicted"/>
<reference evidence="1 2" key="1">
    <citation type="journal article" date="2014" name="Nat. Genet.">
        <title>Genome sequence of the hot pepper provides insights into the evolution of pungency in Capsicum species.</title>
        <authorList>
            <person name="Kim S."/>
            <person name="Park M."/>
            <person name="Yeom S.I."/>
            <person name="Kim Y.M."/>
            <person name="Lee J.M."/>
            <person name="Lee H.A."/>
            <person name="Seo E."/>
            <person name="Choi J."/>
            <person name="Cheong K."/>
            <person name="Kim K.T."/>
            <person name="Jung K."/>
            <person name="Lee G.W."/>
            <person name="Oh S.K."/>
            <person name="Bae C."/>
            <person name="Kim S.B."/>
            <person name="Lee H.Y."/>
            <person name="Kim S.Y."/>
            <person name="Kim M.S."/>
            <person name="Kang B.C."/>
            <person name="Jo Y.D."/>
            <person name="Yang H.B."/>
            <person name="Jeong H.J."/>
            <person name="Kang W.H."/>
            <person name="Kwon J.K."/>
            <person name="Shin C."/>
            <person name="Lim J.Y."/>
            <person name="Park J.H."/>
            <person name="Huh J.H."/>
            <person name="Kim J.S."/>
            <person name="Kim B.D."/>
            <person name="Cohen O."/>
            <person name="Paran I."/>
            <person name="Suh M.C."/>
            <person name="Lee S.B."/>
            <person name="Kim Y.K."/>
            <person name="Shin Y."/>
            <person name="Noh S.J."/>
            <person name="Park J."/>
            <person name="Seo Y.S."/>
            <person name="Kwon S.Y."/>
            <person name="Kim H.A."/>
            <person name="Park J.M."/>
            <person name="Kim H.J."/>
            <person name="Choi S.B."/>
            <person name="Bosland P.W."/>
            <person name="Reeves G."/>
            <person name="Jo S.H."/>
            <person name="Lee B.W."/>
            <person name="Cho H.T."/>
            <person name="Choi H.S."/>
            <person name="Lee M.S."/>
            <person name="Yu Y."/>
            <person name="Do Choi Y."/>
            <person name="Park B.S."/>
            <person name="van Deynze A."/>
            <person name="Ashrafi H."/>
            <person name="Hill T."/>
            <person name="Kim W.T."/>
            <person name="Pai H.S."/>
            <person name="Ahn H.K."/>
            <person name="Yeam I."/>
            <person name="Giovannoni J.J."/>
            <person name="Rose J.K."/>
            <person name="Sorensen I."/>
            <person name="Lee S.J."/>
            <person name="Kim R.W."/>
            <person name="Choi I.Y."/>
            <person name="Choi B.S."/>
            <person name="Lim J.S."/>
            <person name="Lee Y.H."/>
            <person name="Choi D."/>
        </authorList>
    </citation>
    <scope>NUCLEOTIDE SEQUENCE [LARGE SCALE GENOMIC DNA]</scope>
    <source>
        <strain evidence="2">cv. CM334</strain>
    </source>
</reference>
<reference evidence="1 2" key="2">
    <citation type="journal article" date="2017" name="Genome Biol.">
        <title>New reference genome sequences of hot pepper reveal the massive evolution of plant disease-resistance genes by retroduplication.</title>
        <authorList>
            <person name="Kim S."/>
            <person name="Park J."/>
            <person name="Yeom S.I."/>
            <person name="Kim Y.M."/>
            <person name="Seo E."/>
            <person name="Kim K.T."/>
            <person name="Kim M.S."/>
            <person name="Lee J.M."/>
            <person name="Cheong K."/>
            <person name="Shin H.S."/>
            <person name="Kim S.B."/>
            <person name="Han K."/>
            <person name="Lee J."/>
            <person name="Park M."/>
            <person name="Lee H.A."/>
            <person name="Lee H.Y."/>
            <person name="Lee Y."/>
            <person name="Oh S."/>
            <person name="Lee J.H."/>
            <person name="Choi E."/>
            <person name="Choi E."/>
            <person name="Lee S.E."/>
            <person name="Jeon J."/>
            <person name="Kim H."/>
            <person name="Choi G."/>
            <person name="Song H."/>
            <person name="Lee J."/>
            <person name="Lee S.C."/>
            <person name="Kwon J.K."/>
            <person name="Lee H.Y."/>
            <person name="Koo N."/>
            <person name="Hong Y."/>
            <person name="Kim R.W."/>
            <person name="Kang W.H."/>
            <person name="Huh J.H."/>
            <person name="Kang B.C."/>
            <person name="Yang T.J."/>
            <person name="Lee Y.H."/>
            <person name="Bennetzen J.L."/>
            <person name="Choi D."/>
        </authorList>
    </citation>
    <scope>NUCLEOTIDE SEQUENCE [LARGE SCALE GENOMIC DNA]</scope>
    <source>
        <strain evidence="2">cv. CM334</strain>
    </source>
</reference>
<comment type="caution">
    <text evidence="1">The sequence shown here is derived from an EMBL/GenBank/DDBJ whole genome shotgun (WGS) entry which is preliminary data.</text>
</comment>
<dbReference type="EMBL" id="AYRZ02000001">
    <property type="protein sequence ID" value="PHT94352.1"/>
    <property type="molecule type" value="Genomic_DNA"/>
</dbReference>
<dbReference type="SMR" id="A0A2G3AJE7"/>
<name>A0A2G3AJE7_CAPAN</name>